<feature type="transmembrane region" description="Helical" evidence="6">
    <location>
        <begin position="189"/>
        <end position="209"/>
    </location>
</feature>
<feature type="transmembrane region" description="Helical" evidence="6">
    <location>
        <begin position="100"/>
        <end position="124"/>
    </location>
</feature>
<name>A0ABW4IGS5_9SPHI</name>
<protein>
    <submittedName>
        <fullName evidence="7">Amino acid permease</fullName>
    </submittedName>
</protein>
<feature type="transmembrane region" description="Helical" evidence="6">
    <location>
        <begin position="58"/>
        <end position="79"/>
    </location>
</feature>
<feature type="transmembrane region" description="Helical" evidence="6">
    <location>
        <begin position="427"/>
        <end position="448"/>
    </location>
</feature>
<evidence type="ECO:0000256" key="2">
    <source>
        <dbReference type="ARBA" id="ARBA00022448"/>
    </source>
</evidence>
<evidence type="ECO:0000256" key="4">
    <source>
        <dbReference type="ARBA" id="ARBA00022989"/>
    </source>
</evidence>
<dbReference type="Gene3D" id="1.20.1740.10">
    <property type="entry name" value="Amino acid/polyamine transporter I"/>
    <property type="match status" value="1"/>
</dbReference>
<evidence type="ECO:0000313" key="8">
    <source>
        <dbReference type="Proteomes" id="UP001597118"/>
    </source>
</evidence>
<keyword evidence="4 6" id="KW-1133">Transmembrane helix</keyword>
<dbReference type="PIRSF" id="PIRSF006060">
    <property type="entry name" value="AA_transporter"/>
    <property type="match status" value="1"/>
</dbReference>
<feature type="transmembrane region" description="Helical" evidence="6">
    <location>
        <begin position="229"/>
        <end position="249"/>
    </location>
</feature>
<keyword evidence="2" id="KW-0813">Transport</keyword>
<evidence type="ECO:0000313" key="7">
    <source>
        <dbReference type="EMBL" id="MFD1631559.1"/>
    </source>
</evidence>
<dbReference type="Pfam" id="PF13520">
    <property type="entry name" value="AA_permease_2"/>
    <property type="match status" value="1"/>
</dbReference>
<comment type="caution">
    <text evidence="7">The sequence shown here is derived from an EMBL/GenBank/DDBJ whole genome shotgun (WGS) entry which is preliminary data.</text>
</comment>
<dbReference type="PANTHER" id="PTHR43243">
    <property type="entry name" value="INNER MEMBRANE TRANSPORTER YGJI-RELATED"/>
    <property type="match status" value="1"/>
</dbReference>
<sequence>MFHKKPISQLVKETEGNTDLKRTLSATNLISLGIGAIIGAGIFTLTGTAAALHAGPAVVLSFLLAGLACALAGLCYSEFASMIPVAGSAYTYAYATMGEFIAWIIGWDLILEYLFAASTVSVSWSGYVVSFLKDFGIHIPSHITQSPFNYDSTTGAFTSTGALINLPAMFIVALVTVLLTIGIKESTKFNNIIVVVKLIVIFLFIGFGISYIQPENLTPFIPENTGPGAFGFDGILRGAGIIFFAYIGFDAVSTAAQETKNPQRDMPKGILGSLFLCTIIYVLVGWVMTGMVNYKDLDVPDPVAVAVNSAGENLFWLRFPIKIGAIAGLSSVVLVMLMGQPRVFYAMSKDGLLPPSFGKVHPKFKTPYVTTIITGVVAMVIGGLAPINLLGELVSIGTLLAFAIVCAGILVLRYTNPDIHRPFKTPLFPVVPILGVLVCFYLMYGLPWHTWERLIIWMIIGIVIYFTYGKIHSKVRRNEKKG</sequence>
<comment type="subcellular location">
    <subcellularLocation>
        <location evidence="1">Membrane</location>
        <topology evidence="1">Multi-pass membrane protein</topology>
    </subcellularLocation>
</comment>
<organism evidence="7 8">
    <name type="scientific">Pseudopedobacter beijingensis</name>
    <dbReference type="NCBI Taxonomy" id="1207056"/>
    <lineage>
        <taxon>Bacteria</taxon>
        <taxon>Pseudomonadati</taxon>
        <taxon>Bacteroidota</taxon>
        <taxon>Sphingobacteriia</taxon>
        <taxon>Sphingobacteriales</taxon>
        <taxon>Sphingobacteriaceae</taxon>
        <taxon>Pseudopedobacter</taxon>
    </lineage>
</organism>
<evidence type="ECO:0000256" key="5">
    <source>
        <dbReference type="ARBA" id="ARBA00023136"/>
    </source>
</evidence>
<feature type="transmembrane region" description="Helical" evidence="6">
    <location>
        <begin position="314"/>
        <end position="339"/>
    </location>
</feature>
<reference evidence="8" key="1">
    <citation type="journal article" date="2019" name="Int. J. Syst. Evol. Microbiol.">
        <title>The Global Catalogue of Microorganisms (GCM) 10K type strain sequencing project: providing services to taxonomists for standard genome sequencing and annotation.</title>
        <authorList>
            <consortium name="The Broad Institute Genomics Platform"/>
            <consortium name="The Broad Institute Genome Sequencing Center for Infectious Disease"/>
            <person name="Wu L."/>
            <person name="Ma J."/>
        </authorList>
    </citation>
    <scope>NUCLEOTIDE SEQUENCE [LARGE SCALE GENOMIC DNA]</scope>
    <source>
        <strain evidence="8">CCUG 53762</strain>
    </source>
</reference>
<accession>A0ABW4IGS5</accession>
<feature type="transmembrane region" description="Helical" evidence="6">
    <location>
        <begin position="454"/>
        <end position="471"/>
    </location>
</feature>
<evidence type="ECO:0000256" key="1">
    <source>
        <dbReference type="ARBA" id="ARBA00004141"/>
    </source>
</evidence>
<keyword evidence="8" id="KW-1185">Reference proteome</keyword>
<gene>
    <name evidence="7" type="ORF">ACFSAH_16920</name>
</gene>
<keyword evidence="5 6" id="KW-0472">Membrane</keyword>
<dbReference type="EMBL" id="JBHUDG010000048">
    <property type="protein sequence ID" value="MFD1631559.1"/>
    <property type="molecule type" value="Genomic_DNA"/>
</dbReference>
<dbReference type="RefSeq" id="WP_379663926.1">
    <property type="nucleotide sequence ID" value="NZ_JBHUDG010000048.1"/>
</dbReference>
<dbReference type="PANTHER" id="PTHR43243:SF4">
    <property type="entry name" value="CATIONIC AMINO ACID TRANSPORTER 4"/>
    <property type="match status" value="1"/>
</dbReference>
<feature type="transmembrane region" description="Helical" evidence="6">
    <location>
        <begin position="29"/>
        <end position="52"/>
    </location>
</feature>
<feature type="transmembrane region" description="Helical" evidence="6">
    <location>
        <begin position="270"/>
        <end position="294"/>
    </location>
</feature>
<dbReference type="InterPro" id="IPR002293">
    <property type="entry name" value="AA/rel_permease1"/>
</dbReference>
<keyword evidence="3 6" id="KW-0812">Transmembrane</keyword>
<evidence type="ECO:0000256" key="3">
    <source>
        <dbReference type="ARBA" id="ARBA00022692"/>
    </source>
</evidence>
<evidence type="ECO:0000256" key="6">
    <source>
        <dbReference type="SAM" id="Phobius"/>
    </source>
</evidence>
<dbReference type="Proteomes" id="UP001597118">
    <property type="component" value="Unassembled WGS sequence"/>
</dbReference>
<proteinExistence type="predicted"/>
<feature type="transmembrane region" description="Helical" evidence="6">
    <location>
        <begin position="368"/>
        <end position="387"/>
    </location>
</feature>
<feature type="transmembrane region" description="Helical" evidence="6">
    <location>
        <begin position="393"/>
        <end position="415"/>
    </location>
</feature>
<feature type="transmembrane region" description="Helical" evidence="6">
    <location>
        <begin position="162"/>
        <end position="182"/>
    </location>
</feature>